<proteinExistence type="predicted"/>
<organism evidence="1 2">
    <name type="scientific">Liparis tanakae</name>
    <name type="common">Tanaka's snailfish</name>
    <dbReference type="NCBI Taxonomy" id="230148"/>
    <lineage>
        <taxon>Eukaryota</taxon>
        <taxon>Metazoa</taxon>
        <taxon>Chordata</taxon>
        <taxon>Craniata</taxon>
        <taxon>Vertebrata</taxon>
        <taxon>Euteleostomi</taxon>
        <taxon>Actinopterygii</taxon>
        <taxon>Neopterygii</taxon>
        <taxon>Teleostei</taxon>
        <taxon>Neoteleostei</taxon>
        <taxon>Acanthomorphata</taxon>
        <taxon>Eupercaria</taxon>
        <taxon>Perciformes</taxon>
        <taxon>Cottioidei</taxon>
        <taxon>Cottales</taxon>
        <taxon>Liparidae</taxon>
        <taxon>Liparis</taxon>
    </lineage>
</organism>
<evidence type="ECO:0000313" key="2">
    <source>
        <dbReference type="Proteomes" id="UP000314294"/>
    </source>
</evidence>
<protein>
    <submittedName>
        <fullName evidence="1">Uncharacterized protein</fullName>
    </submittedName>
</protein>
<accession>A0A4Z2GQQ4</accession>
<reference evidence="1 2" key="1">
    <citation type="submission" date="2019-03" db="EMBL/GenBank/DDBJ databases">
        <title>First draft genome of Liparis tanakae, snailfish: a comprehensive survey of snailfish specific genes.</title>
        <authorList>
            <person name="Kim W."/>
            <person name="Song I."/>
            <person name="Jeong J.-H."/>
            <person name="Kim D."/>
            <person name="Kim S."/>
            <person name="Ryu S."/>
            <person name="Song J.Y."/>
            <person name="Lee S.K."/>
        </authorList>
    </citation>
    <scope>NUCLEOTIDE SEQUENCE [LARGE SCALE GENOMIC DNA]</scope>
    <source>
        <tissue evidence="1">Muscle</tissue>
    </source>
</reference>
<dbReference type="AlphaFoldDB" id="A0A4Z2GQQ4"/>
<name>A0A4Z2GQQ4_9TELE</name>
<keyword evidence="2" id="KW-1185">Reference proteome</keyword>
<gene>
    <name evidence="1" type="ORF">EYF80_033968</name>
</gene>
<evidence type="ECO:0000313" key="1">
    <source>
        <dbReference type="EMBL" id="TNN55796.1"/>
    </source>
</evidence>
<dbReference type="Proteomes" id="UP000314294">
    <property type="component" value="Unassembled WGS sequence"/>
</dbReference>
<comment type="caution">
    <text evidence="1">The sequence shown here is derived from an EMBL/GenBank/DDBJ whole genome shotgun (WGS) entry which is preliminary data.</text>
</comment>
<dbReference type="EMBL" id="SRLO01000445">
    <property type="protein sequence ID" value="TNN55796.1"/>
    <property type="molecule type" value="Genomic_DNA"/>
</dbReference>
<sequence>MGVMEEEEEVVVVVVVVQEVVAMISVGFTSIKASDWSITPDWSETNLLKFLVPVYMMLQILDRPSASSRPFLSRTSTAWFPKLLYQADWLRLR</sequence>